<keyword evidence="3" id="KW-1185">Reference proteome</keyword>
<comment type="caution">
    <text evidence="2">The sequence shown here is derived from an EMBL/GenBank/DDBJ whole genome shotgun (WGS) entry which is preliminary data.</text>
</comment>
<dbReference type="PANTHER" id="PTHR39196">
    <property type="entry name" value="PRIMOSOME, DNAD SUBUNIT"/>
    <property type="match status" value="1"/>
</dbReference>
<organism evidence="2 3">
    <name type="scientific">Peptoniphilus gorbachii</name>
    <dbReference type="NCBI Taxonomy" id="411567"/>
    <lineage>
        <taxon>Bacteria</taxon>
        <taxon>Bacillati</taxon>
        <taxon>Bacillota</taxon>
        <taxon>Tissierellia</taxon>
        <taxon>Tissierellales</taxon>
        <taxon>Peptoniphilaceae</taxon>
        <taxon>Peptoniphilus</taxon>
    </lineage>
</organism>
<proteinExistence type="predicted"/>
<dbReference type="RefSeq" id="WP_205052058.1">
    <property type="nucleotide sequence ID" value="NZ_JAFBDH010000005.1"/>
</dbReference>
<dbReference type="Pfam" id="PF14297">
    <property type="entry name" value="Lin1244_N"/>
    <property type="match status" value="1"/>
</dbReference>
<evidence type="ECO:0000313" key="3">
    <source>
        <dbReference type="Proteomes" id="UP000720595"/>
    </source>
</evidence>
<gene>
    <name evidence="2" type="ORF">JOD41_001275</name>
</gene>
<dbReference type="PANTHER" id="PTHR39196:SF1">
    <property type="entry name" value="PRIMOSOME, DNAD SUBUNIT"/>
    <property type="match status" value="1"/>
</dbReference>
<dbReference type="EMBL" id="JAFBDH010000005">
    <property type="protein sequence ID" value="MBM7550538.1"/>
    <property type="molecule type" value="Genomic_DNA"/>
</dbReference>
<protein>
    <recommendedName>
        <fullName evidence="1">Lin1244/Lin1753-like N-terminal domain-containing protein</fullName>
    </recommendedName>
</protein>
<sequence>MARPVKEGLDYFPLYVDIFEDEKIEAISGEFGIKGEIIVVKLLCAIYKKGYFILWSDLIIAQMLKRLPGISKDLLNNVVERLVLWEFFDKDLFHSAGILTSEKIQENFFEATKRRKSPKPTLYVLDKFLENDNSIKNDVNGVNVDINTQTKGVNVDINTQSKVKESKVKDSVSNNTISLLNKMLKIKVDSKFLTKINSNINVNKLIEELSKSKWVCDNFDLNTASNSFLVKLCDGKFRDFKPVNTNKFKNFKQITDSYSAEDLEEMAMQKQKAGFEKLGVDI</sequence>
<reference evidence="2 3" key="1">
    <citation type="submission" date="2021-01" db="EMBL/GenBank/DDBJ databases">
        <title>Genomic Encyclopedia of Type Strains, Phase IV (KMG-IV): sequencing the most valuable type-strain genomes for metagenomic binning, comparative biology and taxonomic classification.</title>
        <authorList>
            <person name="Goeker M."/>
        </authorList>
    </citation>
    <scope>NUCLEOTIDE SEQUENCE [LARGE SCALE GENOMIC DNA]</scope>
    <source>
        <strain evidence="2 3">DSM 21461</strain>
    </source>
</reference>
<dbReference type="Proteomes" id="UP000720595">
    <property type="component" value="Unassembled WGS sequence"/>
</dbReference>
<evidence type="ECO:0000313" key="2">
    <source>
        <dbReference type="EMBL" id="MBM7550538.1"/>
    </source>
</evidence>
<feature type="domain" description="Lin1244/Lin1753-like N-terminal" evidence="1">
    <location>
        <begin position="11"/>
        <end position="104"/>
    </location>
</feature>
<accession>A0ABS2MKJ4</accession>
<name>A0ABS2MKJ4_9FIRM</name>
<evidence type="ECO:0000259" key="1">
    <source>
        <dbReference type="Pfam" id="PF14297"/>
    </source>
</evidence>
<dbReference type="InterPro" id="IPR025400">
    <property type="entry name" value="Lin1244/Lin1753-like_N"/>
</dbReference>